<dbReference type="InterPro" id="IPR043502">
    <property type="entry name" value="DNA/RNA_pol_sf"/>
</dbReference>
<reference evidence="3" key="1">
    <citation type="journal article" date="2005" name="Nature">
        <title>The map-based sequence of the rice genome.</title>
        <authorList>
            <consortium name="International rice genome sequencing project (IRGSP)"/>
            <person name="Matsumoto T."/>
            <person name="Wu J."/>
            <person name="Kanamori H."/>
            <person name="Katayose Y."/>
            <person name="Fujisawa M."/>
            <person name="Namiki N."/>
            <person name="Mizuno H."/>
            <person name="Yamamoto K."/>
            <person name="Antonio B.A."/>
            <person name="Baba T."/>
            <person name="Sakata K."/>
            <person name="Nagamura Y."/>
            <person name="Aoki H."/>
            <person name="Arikawa K."/>
            <person name="Arita K."/>
            <person name="Bito T."/>
            <person name="Chiden Y."/>
            <person name="Fujitsuka N."/>
            <person name="Fukunaka R."/>
            <person name="Hamada M."/>
            <person name="Harada C."/>
            <person name="Hayashi A."/>
            <person name="Hijishita S."/>
            <person name="Honda M."/>
            <person name="Hosokawa S."/>
            <person name="Ichikawa Y."/>
            <person name="Idonuma A."/>
            <person name="Iijima M."/>
            <person name="Ikeda M."/>
            <person name="Ikeno M."/>
            <person name="Ito K."/>
            <person name="Ito S."/>
            <person name="Ito T."/>
            <person name="Ito Y."/>
            <person name="Ito Y."/>
            <person name="Iwabuchi A."/>
            <person name="Kamiya K."/>
            <person name="Karasawa W."/>
            <person name="Kurita K."/>
            <person name="Katagiri S."/>
            <person name="Kikuta A."/>
            <person name="Kobayashi H."/>
            <person name="Kobayashi N."/>
            <person name="Machita K."/>
            <person name="Maehara T."/>
            <person name="Masukawa M."/>
            <person name="Mizubayashi T."/>
            <person name="Mukai Y."/>
            <person name="Nagasaki H."/>
            <person name="Nagata Y."/>
            <person name="Naito S."/>
            <person name="Nakashima M."/>
            <person name="Nakama Y."/>
            <person name="Nakamichi Y."/>
            <person name="Nakamura M."/>
            <person name="Meguro A."/>
            <person name="Negishi M."/>
            <person name="Ohta I."/>
            <person name="Ohta T."/>
            <person name="Okamoto M."/>
            <person name="Ono N."/>
            <person name="Saji S."/>
            <person name="Sakaguchi M."/>
            <person name="Sakai K."/>
            <person name="Shibata M."/>
            <person name="Shimokawa T."/>
            <person name="Song J."/>
            <person name="Takazaki Y."/>
            <person name="Terasawa K."/>
            <person name="Tsugane M."/>
            <person name="Tsuji K."/>
            <person name="Ueda S."/>
            <person name="Waki K."/>
            <person name="Yamagata H."/>
            <person name="Yamamoto M."/>
            <person name="Yamamoto S."/>
            <person name="Yamane H."/>
            <person name="Yoshiki S."/>
            <person name="Yoshihara R."/>
            <person name="Yukawa K."/>
            <person name="Zhong H."/>
            <person name="Yano M."/>
            <person name="Yuan Q."/>
            <person name="Ouyang S."/>
            <person name="Liu J."/>
            <person name="Jones K.M."/>
            <person name="Gansberger K."/>
            <person name="Moffat K."/>
            <person name="Hill J."/>
            <person name="Bera J."/>
            <person name="Fadrosh D."/>
            <person name="Jin S."/>
            <person name="Johri S."/>
            <person name="Kim M."/>
            <person name="Overton L."/>
            <person name="Reardon M."/>
            <person name="Tsitrin T."/>
            <person name="Vuong H."/>
            <person name="Weaver B."/>
            <person name="Ciecko A."/>
            <person name="Tallon L."/>
            <person name="Jackson J."/>
            <person name="Pai G."/>
            <person name="Aken S.V."/>
            <person name="Utterback T."/>
            <person name="Reidmuller S."/>
            <person name="Feldblyum T."/>
            <person name="Hsiao J."/>
            <person name="Zismann V."/>
            <person name="Iobst S."/>
            <person name="de Vazeille A.R."/>
            <person name="Buell C.R."/>
            <person name="Ying K."/>
            <person name="Li Y."/>
            <person name="Lu T."/>
            <person name="Huang Y."/>
            <person name="Zhao Q."/>
            <person name="Feng Q."/>
            <person name="Zhang L."/>
            <person name="Zhu J."/>
            <person name="Weng Q."/>
            <person name="Mu J."/>
            <person name="Lu Y."/>
            <person name="Fan D."/>
            <person name="Liu Y."/>
            <person name="Guan J."/>
            <person name="Zhang Y."/>
            <person name="Yu S."/>
            <person name="Liu X."/>
            <person name="Zhang Y."/>
            <person name="Hong G."/>
            <person name="Han B."/>
            <person name="Choisne N."/>
            <person name="Demange N."/>
            <person name="Orjeda G."/>
            <person name="Samain S."/>
            <person name="Cattolico L."/>
            <person name="Pelletier E."/>
            <person name="Couloux A."/>
            <person name="Segurens B."/>
            <person name="Wincker P."/>
            <person name="D'Hont A."/>
            <person name="Scarpelli C."/>
            <person name="Weissenbach J."/>
            <person name="Salanoubat M."/>
            <person name="Quetier F."/>
            <person name="Yu Y."/>
            <person name="Kim H.R."/>
            <person name="Rambo T."/>
            <person name="Currie J."/>
            <person name="Collura K."/>
            <person name="Luo M."/>
            <person name="Yang T."/>
            <person name="Ammiraju J.S.S."/>
            <person name="Engler F."/>
            <person name="Soderlund C."/>
            <person name="Wing R.A."/>
            <person name="Palmer L.E."/>
            <person name="de la Bastide M."/>
            <person name="Spiegel L."/>
            <person name="Nascimento L."/>
            <person name="Zutavern T."/>
            <person name="O'Shaughnessy A."/>
            <person name="Dike S."/>
            <person name="Dedhia N."/>
            <person name="Preston R."/>
            <person name="Balija V."/>
            <person name="McCombie W.R."/>
            <person name="Chow T."/>
            <person name="Chen H."/>
            <person name="Chung M."/>
            <person name="Chen C."/>
            <person name="Shaw J."/>
            <person name="Wu H."/>
            <person name="Hsiao K."/>
            <person name="Chao Y."/>
            <person name="Chu M."/>
            <person name="Cheng C."/>
            <person name="Hour A."/>
            <person name="Lee P."/>
            <person name="Lin S."/>
            <person name="Lin Y."/>
            <person name="Liou J."/>
            <person name="Liu S."/>
            <person name="Hsing Y."/>
            <person name="Raghuvanshi S."/>
            <person name="Mohanty A."/>
            <person name="Bharti A.K."/>
            <person name="Gaur A."/>
            <person name="Gupta V."/>
            <person name="Kumar D."/>
            <person name="Ravi V."/>
            <person name="Vij S."/>
            <person name="Kapur A."/>
            <person name="Khurana P."/>
            <person name="Khurana P."/>
            <person name="Khurana J.P."/>
            <person name="Tyagi A.K."/>
            <person name="Gaikwad K."/>
            <person name="Singh A."/>
            <person name="Dalal V."/>
            <person name="Srivastava S."/>
            <person name="Dixit A."/>
            <person name="Pal A.K."/>
            <person name="Ghazi I.A."/>
            <person name="Yadav M."/>
            <person name="Pandit A."/>
            <person name="Bhargava A."/>
            <person name="Sureshbabu K."/>
            <person name="Batra K."/>
            <person name="Sharma T.R."/>
            <person name="Mohapatra T."/>
            <person name="Singh N.K."/>
            <person name="Messing J."/>
            <person name="Nelson A.B."/>
            <person name="Fuks G."/>
            <person name="Kavchok S."/>
            <person name="Keizer G."/>
            <person name="Linton E."/>
            <person name="Llaca V."/>
            <person name="Song R."/>
            <person name="Tanyolac B."/>
            <person name="Young S."/>
            <person name="Ho-Il K."/>
            <person name="Hahn J.H."/>
            <person name="Sangsakoo G."/>
            <person name="Vanavichit A."/>
            <person name="de Mattos Luiz.A.T."/>
            <person name="Zimmer P.D."/>
            <person name="Malone G."/>
            <person name="Dellagostin O."/>
            <person name="de Oliveira A.C."/>
            <person name="Bevan M."/>
            <person name="Bancroft I."/>
            <person name="Minx P."/>
            <person name="Cordum H."/>
            <person name="Wilson R."/>
            <person name="Cheng Z."/>
            <person name="Jin W."/>
            <person name="Jiang J."/>
            <person name="Leong S.A."/>
            <person name="Iwama H."/>
            <person name="Gojobori T."/>
            <person name="Itoh T."/>
            <person name="Niimura Y."/>
            <person name="Fujii Y."/>
            <person name="Habara T."/>
            <person name="Sakai H."/>
            <person name="Sato Y."/>
            <person name="Wilson G."/>
            <person name="Kumar K."/>
            <person name="McCouch S."/>
            <person name="Juretic N."/>
            <person name="Hoen D."/>
            <person name="Wright S."/>
            <person name="Bruskiewich R."/>
            <person name="Bureau T."/>
            <person name="Miyao A."/>
            <person name="Hirochika H."/>
            <person name="Nishikawa T."/>
            <person name="Kadowaki K."/>
            <person name="Sugiura M."/>
            <person name="Burr B."/>
            <person name="Sasaki T."/>
        </authorList>
    </citation>
    <scope>NUCLEOTIDE SEQUENCE [LARGE SCALE GENOMIC DNA]</scope>
    <source>
        <strain evidence="3">cv. Nipponbare</strain>
    </source>
</reference>
<dbReference type="CDD" id="cd01647">
    <property type="entry name" value="RT_LTR"/>
    <property type="match status" value="1"/>
</dbReference>
<evidence type="ECO:0000313" key="2">
    <source>
        <dbReference type="EMBL" id="CAE01655.2"/>
    </source>
</evidence>
<dbReference type="InterPro" id="IPR050951">
    <property type="entry name" value="Retrovirus_Pol_polyprotein"/>
</dbReference>
<dbReference type="Gene3D" id="1.10.340.70">
    <property type="match status" value="1"/>
</dbReference>
<dbReference type="InterPro" id="IPR043128">
    <property type="entry name" value="Rev_trsase/Diguanyl_cyclase"/>
</dbReference>
<dbReference type="SUPFAM" id="SSF56672">
    <property type="entry name" value="DNA/RNA polymerases"/>
    <property type="match status" value="1"/>
</dbReference>
<organism evidence="2 3">
    <name type="scientific">Oryza sativa subsp. japonica</name>
    <name type="common">Rice</name>
    <dbReference type="NCBI Taxonomy" id="39947"/>
    <lineage>
        <taxon>Eukaryota</taxon>
        <taxon>Viridiplantae</taxon>
        <taxon>Streptophyta</taxon>
        <taxon>Embryophyta</taxon>
        <taxon>Tracheophyta</taxon>
        <taxon>Spermatophyta</taxon>
        <taxon>Magnoliopsida</taxon>
        <taxon>Liliopsida</taxon>
        <taxon>Poales</taxon>
        <taxon>Poaceae</taxon>
        <taxon>BOP clade</taxon>
        <taxon>Oryzoideae</taxon>
        <taxon>Oryzeae</taxon>
        <taxon>Oryzinae</taxon>
        <taxon>Oryza</taxon>
        <taxon>Oryza sativa</taxon>
    </lineage>
</organism>
<sequence>MVDIKQTEVNPENIIPITKDQLTLEQKVEYEQMMNNLQNRFLHSFVQTRSGTVIQRYKLKVPSNDDLESSTSKDGKPKDDKPKDEKPEEEEPQEFRNLQDQIDYVVHHALINQSGVLVNTLTNMINSVVDEDNDPEVAAAEWARNMKVVMCQLVKSLGKDERYDFDITKADKIFDLLLWEKQIQLPAGHSIPSADELGKRKYCKWHNTRSHTTNDCKVLRQQIQSTIEQGKIKFDDSRRPMKVDEYEANQVDVDVMEETFTKLALSPEQAIFEKPEGTENRHLEPLYVKGFVKEFDSMARRRASIVALREGVVEGSNFYTKDTVDDLDGKLGQGFMSADDLEEVDIGPGDRSRPTFISKNLSSEFRTKLIKLLKEYRDCFAWEYFEMPGLSRSIVEHWLPIKPGYRPYQQPPRRCKADMYDAIKAEITHLYYVGFTRPSRYAEWVSNIVLVIDKNDKLRVCIDFRTLNKATPKDDYSMPVADQLVDAALGHMIISFMDVVKSKEVDDHIADLRKVFDRTRKYGLKMNSTKCAFGVSAGQFLGFLVHERGIEVTQRSINAIKKIQPPEDKKQLQSLIGKVNFIRRFMSNLSGSIGLVIISPRAASFEFAYTIKPYATNYQAEYEAVLKGLQLLKEVEADAVEIMGDSLLYLKDPSQSASRKLRYKALKYALLDDELYYRTIDGVLLKCLSADQGKVVMGEVHEGICGTHQSAHKMKWLLRRVGYFWPTMLKISSDIIKVVKIARNSEQYKEH</sequence>
<dbReference type="AlphaFoldDB" id="Q7XT59"/>
<reference evidence="3" key="2">
    <citation type="journal article" date="2008" name="Nucleic Acids Res.">
        <title>The rice annotation project database (RAP-DB): 2008 update.</title>
        <authorList>
            <consortium name="The rice annotation project (RAP)"/>
        </authorList>
    </citation>
    <scope>GENOME REANNOTATION</scope>
    <source>
        <strain evidence="3">cv. Nipponbare</strain>
    </source>
</reference>
<accession>Q7XT59</accession>
<evidence type="ECO:0000313" key="3">
    <source>
        <dbReference type="Proteomes" id="UP000000763"/>
    </source>
</evidence>
<dbReference type="PANTHER" id="PTHR37984:SF5">
    <property type="entry name" value="PROTEIN NYNRIN-LIKE"/>
    <property type="match status" value="1"/>
</dbReference>
<protein>
    <submittedName>
        <fullName evidence="2">OSJNBb0043H09.6 protein</fullName>
    </submittedName>
</protein>
<proteinExistence type="predicted"/>
<dbReference type="Gene3D" id="3.10.10.10">
    <property type="entry name" value="HIV Type 1 Reverse Transcriptase, subunit A, domain 1"/>
    <property type="match status" value="1"/>
</dbReference>
<feature type="compositionally biased region" description="Basic and acidic residues" evidence="1">
    <location>
        <begin position="71"/>
        <end position="86"/>
    </location>
</feature>
<dbReference type="EMBL" id="AL606611">
    <property type="protein sequence ID" value="CAE01655.2"/>
    <property type="molecule type" value="Genomic_DNA"/>
</dbReference>
<gene>
    <name evidence="2" type="primary">OSJNBb0043H09.6</name>
</gene>
<dbReference type="PANTHER" id="PTHR37984">
    <property type="entry name" value="PROTEIN CBG26694"/>
    <property type="match status" value="1"/>
</dbReference>
<name>Q7XT59_ORYSJ</name>
<evidence type="ECO:0000256" key="1">
    <source>
        <dbReference type="SAM" id="MobiDB-lite"/>
    </source>
</evidence>
<dbReference type="Proteomes" id="UP000000763">
    <property type="component" value="Chromosome 4"/>
</dbReference>
<feature type="region of interest" description="Disordered" evidence="1">
    <location>
        <begin position="61"/>
        <end position="93"/>
    </location>
</feature>
<dbReference type="Gene3D" id="3.30.70.270">
    <property type="match status" value="3"/>
</dbReference>